<dbReference type="Proteomes" id="UP000667802">
    <property type="component" value="Unassembled WGS sequence"/>
</dbReference>
<dbReference type="Pfam" id="PF22296">
    <property type="entry name" value="bAvd"/>
    <property type="match status" value="1"/>
</dbReference>
<name>A0AAP5IGJ9_9CYAN</name>
<dbReference type="RefSeq" id="WP_208342685.1">
    <property type="nucleotide sequence ID" value="NZ_CAWQFN010000179.1"/>
</dbReference>
<sequence length="117" mass="13866">MEELPIIQKTYDLIRWYVPILNRLPQHHKFILGDRMINGLYNIFDGLIAARYANEKLPQLEAISTQLHILRHQTRLLLDFQLIAVPRYEYAGKFINEIGMELGAWIKQQNKRQHANN</sequence>
<dbReference type="InterPro" id="IPR036583">
    <property type="entry name" value="23S_rRNA_IVS_sf"/>
</dbReference>
<accession>A0AAP5IGJ9</accession>
<reference evidence="3" key="1">
    <citation type="journal article" date="2021" name="Science">
        <title>Hunting the eagle killer: A cyanobacterial neurotoxin causes vacuolar myelinopathy.</title>
        <authorList>
            <person name="Breinlinger S."/>
            <person name="Phillips T.J."/>
            <person name="Haram B.N."/>
            <person name="Mares J."/>
            <person name="Martinez Yerena J.A."/>
            <person name="Hrouzek P."/>
            <person name="Sobotka R."/>
            <person name="Henderson W.M."/>
            <person name="Schmieder P."/>
            <person name="Williams S.M."/>
            <person name="Lauderdale J.D."/>
            <person name="Wilde H.D."/>
            <person name="Gerrin W."/>
            <person name="Kust A."/>
            <person name="Washington J.W."/>
            <person name="Wagner C."/>
            <person name="Geier B."/>
            <person name="Liebeke M."/>
            <person name="Enke H."/>
            <person name="Niedermeyer T.H.J."/>
            <person name="Wilde S.B."/>
        </authorList>
    </citation>
    <scope>NUCLEOTIDE SEQUENCE [LARGE SCALE GENOMIC DNA]</scope>
    <source>
        <strain evidence="3">Thurmond2011</strain>
    </source>
</reference>
<proteinExistence type="predicted"/>
<dbReference type="SUPFAM" id="SSF158446">
    <property type="entry name" value="IVS-encoded protein-like"/>
    <property type="match status" value="1"/>
</dbReference>
<dbReference type="EMBL" id="JAALHA020000020">
    <property type="protein sequence ID" value="MDR9898785.1"/>
    <property type="molecule type" value="Genomic_DNA"/>
</dbReference>
<dbReference type="NCBIfam" id="NF033474">
    <property type="entry name" value="DivGenRetAVD"/>
    <property type="match status" value="1"/>
</dbReference>
<dbReference type="Gene3D" id="1.20.1440.60">
    <property type="entry name" value="23S rRNA-intervening sequence"/>
    <property type="match status" value="1"/>
</dbReference>
<evidence type="ECO:0000313" key="3">
    <source>
        <dbReference type="Proteomes" id="UP000667802"/>
    </source>
</evidence>
<evidence type="ECO:0000313" key="2">
    <source>
        <dbReference type="EMBL" id="MDR9898785.1"/>
    </source>
</evidence>
<evidence type="ECO:0000259" key="1">
    <source>
        <dbReference type="Pfam" id="PF22296"/>
    </source>
</evidence>
<dbReference type="CDD" id="cd16376">
    <property type="entry name" value="Avd_like"/>
    <property type="match status" value="1"/>
</dbReference>
<feature type="domain" description="bAvd-like" evidence="1">
    <location>
        <begin position="6"/>
        <end position="108"/>
    </location>
</feature>
<comment type="caution">
    <text evidence="2">The sequence shown here is derived from an EMBL/GenBank/DDBJ whole genome shotgun (WGS) entry which is preliminary data.</text>
</comment>
<organism evidence="2 3">
    <name type="scientific">Aetokthonos hydrillicola Thurmond2011</name>
    <dbReference type="NCBI Taxonomy" id="2712845"/>
    <lineage>
        <taxon>Bacteria</taxon>
        <taxon>Bacillati</taxon>
        <taxon>Cyanobacteriota</taxon>
        <taxon>Cyanophyceae</taxon>
        <taxon>Nostocales</taxon>
        <taxon>Hapalosiphonaceae</taxon>
        <taxon>Aetokthonos</taxon>
    </lineage>
</organism>
<gene>
    <name evidence="2" type="primary">avd</name>
    <name evidence="2" type="ORF">G7B40_030125</name>
</gene>
<dbReference type="InterPro" id="IPR055360">
    <property type="entry name" value="bAvd"/>
</dbReference>
<dbReference type="AlphaFoldDB" id="A0AAP5IGJ9"/>
<protein>
    <submittedName>
        <fullName evidence="2">Diversity-generating retroelement protein Avd</fullName>
    </submittedName>
</protein>
<keyword evidence="3" id="KW-1185">Reference proteome</keyword>